<evidence type="ECO:0000313" key="13">
    <source>
        <dbReference type="EMBL" id="QFU74243.1"/>
    </source>
</evidence>
<keyword evidence="6 8" id="KW-0472">Membrane</keyword>
<evidence type="ECO:0000259" key="12">
    <source>
        <dbReference type="Pfam" id="PF07715"/>
    </source>
</evidence>
<dbReference type="Proteomes" id="UP000326287">
    <property type="component" value="Chromosome"/>
</dbReference>
<dbReference type="Gene3D" id="2.170.130.10">
    <property type="entry name" value="TonB-dependent receptor, plug domain"/>
    <property type="match status" value="1"/>
</dbReference>
<evidence type="ECO:0000256" key="10">
    <source>
        <dbReference type="SAM" id="SignalP"/>
    </source>
</evidence>
<keyword evidence="14" id="KW-1185">Reference proteome</keyword>
<keyword evidence="10" id="KW-0732">Signal</keyword>
<dbReference type="Gene3D" id="2.40.170.20">
    <property type="entry name" value="TonB-dependent receptor, beta-barrel domain"/>
    <property type="match status" value="1"/>
</dbReference>
<evidence type="ECO:0000256" key="5">
    <source>
        <dbReference type="ARBA" id="ARBA00023077"/>
    </source>
</evidence>
<keyword evidence="2 8" id="KW-0813">Transport</keyword>
<feature type="signal peptide" evidence="10">
    <location>
        <begin position="1"/>
        <end position="29"/>
    </location>
</feature>
<evidence type="ECO:0000256" key="1">
    <source>
        <dbReference type="ARBA" id="ARBA00004571"/>
    </source>
</evidence>
<dbReference type="PROSITE" id="PS52016">
    <property type="entry name" value="TONB_DEPENDENT_REC_3"/>
    <property type="match status" value="1"/>
</dbReference>
<reference evidence="13 14" key="1">
    <citation type="submission" date="2019-02" db="EMBL/GenBank/DDBJ databases">
        <authorList>
            <person name="Li S.-H."/>
        </authorList>
    </citation>
    <scope>NUCLEOTIDE SEQUENCE [LARGE SCALE GENOMIC DNA]</scope>
    <source>
        <strain evidence="13 14">IMCC14385</strain>
    </source>
</reference>
<dbReference type="AlphaFoldDB" id="A0A5P9NET3"/>
<keyword evidence="7 8" id="KW-0998">Cell outer membrane</keyword>
<gene>
    <name evidence="13" type="ORF">EY643_00480</name>
</gene>
<dbReference type="InterPro" id="IPR000531">
    <property type="entry name" value="Beta-barrel_TonB"/>
</dbReference>
<dbReference type="Pfam" id="PF07715">
    <property type="entry name" value="Plug"/>
    <property type="match status" value="1"/>
</dbReference>
<dbReference type="SUPFAM" id="SSF56935">
    <property type="entry name" value="Porins"/>
    <property type="match status" value="1"/>
</dbReference>
<comment type="subcellular location">
    <subcellularLocation>
        <location evidence="1 8">Cell outer membrane</location>
        <topology evidence="1 8">Multi-pass membrane protein</topology>
    </subcellularLocation>
</comment>
<keyword evidence="13" id="KW-0675">Receptor</keyword>
<accession>A0A5P9NET3</accession>
<dbReference type="InterPro" id="IPR037066">
    <property type="entry name" value="Plug_dom_sf"/>
</dbReference>
<keyword evidence="4 8" id="KW-0812">Transmembrane</keyword>
<dbReference type="OrthoDB" id="9805434at2"/>
<evidence type="ECO:0000256" key="7">
    <source>
        <dbReference type="ARBA" id="ARBA00023237"/>
    </source>
</evidence>
<name>A0A5P9NET3_9GAMM</name>
<evidence type="ECO:0000256" key="8">
    <source>
        <dbReference type="PROSITE-ProRule" id="PRU01360"/>
    </source>
</evidence>
<dbReference type="InterPro" id="IPR036942">
    <property type="entry name" value="Beta-barrel_TonB_sf"/>
</dbReference>
<protein>
    <submittedName>
        <fullName evidence="13">TonB-dependent receptor</fullName>
    </submittedName>
</protein>
<dbReference type="RefSeq" id="WP_152660356.1">
    <property type="nucleotide sequence ID" value="NZ_CP036422.1"/>
</dbReference>
<evidence type="ECO:0000259" key="11">
    <source>
        <dbReference type="Pfam" id="PF00593"/>
    </source>
</evidence>
<proteinExistence type="inferred from homology"/>
<keyword evidence="5 9" id="KW-0798">TonB box</keyword>
<dbReference type="GO" id="GO:0009279">
    <property type="term" value="C:cell outer membrane"/>
    <property type="evidence" value="ECO:0007669"/>
    <property type="project" value="UniProtKB-SubCell"/>
</dbReference>
<organism evidence="13 14">
    <name type="scientific">Halioglobus maricola</name>
    <dbReference type="NCBI Taxonomy" id="2601894"/>
    <lineage>
        <taxon>Bacteria</taxon>
        <taxon>Pseudomonadati</taxon>
        <taxon>Pseudomonadota</taxon>
        <taxon>Gammaproteobacteria</taxon>
        <taxon>Cellvibrionales</taxon>
        <taxon>Halieaceae</taxon>
        <taxon>Halioglobus</taxon>
    </lineage>
</organism>
<dbReference type="PANTHER" id="PTHR47234:SF1">
    <property type="entry name" value="TONB-DEPENDENT RECEPTOR"/>
    <property type="match status" value="1"/>
</dbReference>
<dbReference type="InterPro" id="IPR012910">
    <property type="entry name" value="Plug_dom"/>
</dbReference>
<comment type="similarity">
    <text evidence="8 9">Belongs to the TonB-dependent receptor family.</text>
</comment>
<feature type="domain" description="TonB-dependent receptor plug" evidence="12">
    <location>
        <begin position="55"/>
        <end position="163"/>
    </location>
</feature>
<dbReference type="EMBL" id="CP036422">
    <property type="protein sequence ID" value="QFU74243.1"/>
    <property type="molecule type" value="Genomic_DNA"/>
</dbReference>
<dbReference type="Pfam" id="PF00593">
    <property type="entry name" value="TonB_dep_Rec_b-barrel"/>
    <property type="match status" value="1"/>
</dbReference>
<evidence type="ECO:0000256" key="9">
    <source>
        <dbReference type="RuleBase" id="RU003357"/>
    </source>
</evidence>
<sequence length="891" mass="97905">MLRKNRLALAVSAAAGISAAVAMPQLANAQEEQMVEEVVVTGSRIKRSSFAEGSQVVTMDEVQIEAMGSLTIADVLRSSPLNSLGSFNERSGSSAQSNATVDLRGLGSDRTLVMIDGRRLAGSPNLGASAININMLPMAAVERIDILADGASAVYGSDAVAGVVNLVMKENFEGVEFQAVYGDRDRDDGIEEGLSMVAGLSNDRGNIMIAAEYNRRDPIFDADREYTAPRAEDTDGDGRISAYLETDGISYYGRTIELFDPNTGYNVIQAATNCDELTASTEGFVGEMGAEVFGFGPPNSFCSYAYGGVSANKAELNRYNTYMSANYEINDNVEFYSRGLFSRVKSFGRYAPPAAPWSDMPKDHPDVPFDMAGLLADGTITEDASLTGYYRWTDVGFRANEVTDYQYDFTAGLRGDINDRLSYDAYAQYDRYESKEFGYYYLSNLGRDYVFENGIDPQSQEGLTALRSVPTQDNETVLQKVYGHGQYDFGDVFGSGPLIVLAGAEYFEMDYKNKYDAHSEGGYVGGSAGNSAFGERDVTAFFAEGIIPVFEEMEFNVAVRYDDYSDFGSETSPTIAWTWGALDSLTLRARWGQGFRAPGMDQLYGATTFSASDATDYLSCQQNGIANDDCPETQYDTYFSANDSLDAETSESLSAGLNWQFVDNWALDIGYWEVEVEDTIRQETTQSVMYAEAAGICTSCVSADTYVDRTGGRPVVYSSYTNAGTLDVNGVDLKLNGIVETGFGMFDLAALWSHQLEYSETAYYLGPEQDVAGFNLQPEDRAQAMMIWTLGNHQVDVVWNYIGEHSEGDSVEISDSGSAKLTTSKDDLDDWDTWDAAYSYDAQSWGRIKLGVRNLTDEDPVFDSEGKFPRDHYGIYDNTGRVYYAEYKITF</sequence>
<evidence type="ECO:0000256" key="6">
    <source>
        <dbReference type="ARBA" id="ARBA00023136"/>
    </source>
</evidence>
<dbReference type="InterPro" id="IPR039426">
    <property type="entry name" value="TonB-dep_rcpt-like"/>
</dbReference>
<keyword evidence="3 8" id="KW-1134">Transmembrane beta strand</keyword>
<evidence type="ECO:0000256" key="4">
    <source>
        <dbReference type="ARBA" id="ARBA00022692"/>
    </source>
</evidence>
<feature type="domain" description="TonB-dependent receptor-like beta-barrel" evidence="11">
    <location>
        <begin position="379"/>
        <end position="855"/>
    </location>
</feature>
<evidence type="ECO:0000256" key="2">
    <source>
        <dbReference type="ARBA" id="ARBA00022448"/>
    </source>
</evidence>
<feature type="chain" id="PRO_5024896622" evidence="10">
    <location>
        <begin position="30"/>
        <end position="891"/>
    </location>
</feature>
<evidence type="ECO:0000313" key="14">
    <source>
        <dbReference type="Proteomes" id="UP000326287"/>
    </source>
</evidence>
<dbReference type="PANTHER" id="PTHR47234">
    <property type="match status" value="1"/>
</dbReference>
<evidence type="ECO:0000256" key="3">
    <source>
        <dbReference type="ARBA" id="ARBA00022452"/>
    </source>
</evidence>
<dbReference type="KEGG" id="halc:EY643_00480"/>